<organism evidence="2 3">
    <name type="scientific">Candidatus Veblenbacteria bacterium RIFOXYB1_FULL_43_13</name>
    <dbReference type="NCBI Taxonomy" id="1802426"/>
    <lineage>
        <taxon>Bacteria</taxon>
        <taxon>Candidatus Vebleniibacteriota</taxon>
    </lineage>
</organism>
<gene>
    <name evidence="2" type="ORF">A2388_01585</name>
</gene>
<dbReference type="PANTHER" id="PTHR34819:SF3">
    <property type="entry name" value="CELL SURFACE PROTEIN"/>
    <property type="match status" value="1"/>
</dbReference>
<dbReference type="PANTHER" id="PTHR34819">
    <property type="entry name" value="LARGE CYSTEINE-RICH PERIPLASMIC PROTEIN OMCB"/>
    <property type="match status" value="1"/>
</dbReference>
<reference evidence="2 3" key="1">
    <citation type="journal article" date="2016" name="Nat. Commun.">
        <title>Thousands of microbial genomes shed light on interconnected biogeochemical processes in an aquifer system.</title>
        <authorList>
            <person name="Anantharaman K."/>
            <person name="Brown C.T."/>
            <person name="Hug L.A."/>
            <person name="Sharon I."/>
            <person name="Castelle C.J."/>
            <person name="Probst A.J."/>
            <person name="Thomas B.C."/>
            <person name="Singh A."/>
            <person name="Wilkins M.J."/>
            <person name="Karaoz U."/>
            <person name="Brodie E.L."/>
            <person name="Williams K.H."/>
            <person name="Hubbard S.S."/>
            <person name="Banfield J.F."/>
        </authorList>
    </citation>
    <scope>NUCLEOTIDE SEQUENCE [LARGE SCALE GENOMIC DNA]</scope>
</reference>
<evidence type="ECO:0000313" key="3">
    <source>
        <dbReference type="Proteomes" id="UP000177575"/>
    </source>
</evidence>
<evidence type="ECO:0000313" key="2">
    <source>
        <dbReference type="EMBL" id="OHA55175.1"/>
    </source>
</evidence>
<dbReference type="AlphaFoldDB" id="A0A1G2Q3K4"/>
<evidence type="ECO:0008006" key="4">
    <source>
        <dbReference type="Google" id="ProtNLM"/>
    </source>
</evidence>
<dbReference type="EMBL" id="MHTC01000023">
    <property type="protein sequence ID" value="OHA55175.1"/>
    <property type="molecule type" value="Genomic_DNA"/>
</dbReference>
<dbReference type="Gene3D" id="2.60.40.1170">
    <property type="entry name" value="Mu homology domain, subdomain B"/>
    <property type="match status" value="1"/>
</dbReference>
<sequence length="636" mass="69039">MPKDESKVKDFYIEPENSDDSDKEYMSKEAKKAFTKLYDRKVSDDLSLNLKTARKRHAWLIIISTLGLLFLVALAVLFFFNSDDRKFGEEAISLTLTGPKQAPSGQVAEYIIAYHNDQGVDLNNVEINLRYPAGFTFEGSLPEAENKEGTRLLLNRIHARESGNISVRGLLVGEVGENKQFTAIITYEPGNINAQYARTLNFATEVVASVLNLELVGQAQLPVGEDLALTATYRNSSAQALTGLVIRLTVPGGFELDLPTLTAMPGANNTWFLPDLEPLAEAKVEFKGRFTELSSQETQDIRVAVGIVDDNNEVTIQEEKIHQLNLVKTHLTLNLTANDVSLKSAVDLGQQITYQVTLANESETPFSDITLVAKLDASYLDWATLRDDSGGSVNQGAGTITWTKDSLPFLASLQPGSRTTVRWYISVQPALPTGITAAPSLMAKVEAGASQLVGEKLQAVNSESNEVISKINTRFTIEADGRYYTDDLVKLGSGPLPPQVNQTTTYVIFWRLVNTINEVENVVVTTTLPAEVNFTGQSTVAAGNAITFNPNTREVRWTLNRLPAGAGASFAKPEASFEVAVTPLATDANKILVLTKTSTATARDTSSGADLIATAKFITTEIDNDLGAQGKGIVVP</sequence>
<feature type="compositionally biased region" description="Basic and acidic residues" evidence="1">
    <location>
        <begin position="1"/>
        <end position="12"/>
    </location>
</feature>
<proteinExistence type="predicted"/>
<dbReference type="InterPro" id="IPR051172">
    <property type="entry name" value="Chlamydia_OmcB"/>
</dbReference>
<evidence type="ECO:0000256" key="1">
    <source>
        <dbReference type="SAM" id="MobiDB-lite"/>
    </source>
</evidence>
<feature type="region of interest" description="Disordered" evidence="1">
    <location>
        <begin position="1"/>
        <end position="25"/>
    </location>
</feature>
<comment type="caution">
    <text evidence="2">The sequence shown here is derived from an EMBL/GenBank/DDBJ whole genome shotgun (WGS) entry which is preliminary data.</text>
</comment>
<dbReference type="Proteomes" id="UP000177575">
    <property type="component" value="Unassembled WGS sequence"/>
</dbReference>
<protein>
    <recommendedName>
        <fullName evidence="4">DUF11 domain-containing protein</fullName>
    </recommendedName>
</protein>
<accession>A0A1G2Q3K4</accession>
<name>A0A1G2Q3K4_9BACT</name>